<accession>A0ABR6MFI1</accession>
<sequence length="45" mass="4632">MTKEGSAISAQIPAATTPVRSRRRARALAVAAAVATPTLIWIVSA</sequence>
<keyword evidence="1" id="KW-1133">Transmembrane helix</keyword>
<keyword evidence="1" id="KW-0812">Transmembrane</keyword>
<gene>
    <name evidence="2" type="ORF">FHU28_003982</name>
</gene>
<evidence type="ECO:0008006" key="4">
    <source>
        <dbReference type="Google" id="ProtNLM"/>
    </source>
</evidence>
<protein>
    <recommendedName>
        <fullName evidence="4">ABC transporter permease</fullName>
    </recommendedName>
</protein>
<organism evidence="2 3">
    <name type="scientific">Micromonospora echinospora</name>
    <name type="common">Micromonospora purpurea</name>
    <dbReference type="NCBI Taxonomy" id="1877"/>
    <lineage>
        <taxon>Bacteria</taxon>
        <taxon>Bacillati</taxon>
        <taxon>Actinomycetota</taxon>
        <taxon>Actinomycetes</taxon>
        <taxon>Micromonosporales</taxon>
        <taxon>Micromonosporaceae</taxon>
        <taxon>Micromonospora</taxon>
    </lineage>
</organism>
<keyword evidence="1" id="KW-0472">Membrane</keyword>
<evidence type="ECO:0000256" key="1">
    <source>
        <dbReference type="SAM" id="Phobius"/>
    </source>
</evidence>
<dbReference type="EMBL" id="JACHJC010000001">
    <property type="protein sequence ID" value="MBB5114143.1"/>
    <property type="molecule type" value="Genomic_DNA"/>
</dbReference>
<name>A0ABR6MFI1_MICEC</name>
<dbReference type="Proteomes" id="UP000618986">
    <property type="component" value="Unassembled WGS sequence"/>
</dbReference>
<proteinExistence type="predicted"/>
<reference evidence="2 3" key="1">
    <citation type="submission" date="2020-08" db="EMBL/GenBank/DDBJ databases">
        <title>Sequencing the genomes of 1000 actinobacteria strains.</title>
        <authorList>
            <person name="Klenk H.-P."/>
        </authorList>
    </citation>
    <scope>NUCLEOTIDE SEQUENCE [LARGE SCALE GENOMIC DNA]</scope>
    <source>
        <strain evidence="2 3">DSM 43036</strain>
    </source>
</reference>
<keyword evidence="3" id="KW-1185">Reference proteome</keyword>
<evidence type="ECO:0000313" key="3">
    <source>
        <dbReference type="Proteomes" id="UP000618986"/>
    </source>
</evidence>
<feature type="transmembrane region" description="Helical" evidence="1">
    <location>
        <begin position="27"/>
        <end position="44"/>
    </location>
</feature>
<comment type="caution">
    <text evidence="2">The sequence shown here is derived from an EMBL/GenBank/DDBJ whole genome shotgun (WGS) entry which is preliminary data.</text>
</comment>
<evidence type="ECO:0000313" key="2">
    <source>
        <dbReference type="EMBL" id="MBB5114143.1"/>
    </source>
</evidence>